<feature type="chain" id="PRO_5003515702" evidence="5">
    <location>
        <begin position="19"/>
        <end position="395"/>
    </location>
</feature>
<feature type="domain" description="Thioredoxin" evidence="6">
    <location>
        <begin position="251"/>
        <end position="395"/>
    </location>
</feature>
<dbReference type="Pfam" id="PF14289">
    <property type="entry name" value="DUF4369"/>
    <property type="match status" value="1"/>
</dbReference>
<dbReference type="Proteomes" id="UP000005631">
    <property type="component" value="Chromosome"/>
</dbReference>
<dbReference type="PROSITE" id="PS51257">
    <property type="entry name" value="PROKAR_LIPOPROTEIN"/>
    <property type="match status" value="1"/>
</dbReference>
<dbReference type="eggNOG" id="COG0526">
    <property type="taxonomic scope" value="Bacteria"/>
</dbReference>
<organism evidence="7 8">
    <name type="scientific">Owenweeksia hongkongensis (strain DSM 17368 / CIP 108786 / JCM 12287 / NRRL B-23963 / UST20020801)</name>
    <dbReference type="NCBI Taxonomy" id="926562"/>
    <lineage>
        <taxon>Bacteria</taxon>
        <taxon>Pseudomonadati</taxon>
        <taxon>Bacteroidota</taxon>
        <taxon>Flavobacteriia</taxon>
        <taxon>Flavobacteriales</taxon>
        <taxon>Owenweeksiaceae</taxon>
        <taxon>Owenweeksia</taxon>
    </lineage>
</organism>
<evidence type="ECO:0000256" key="2">
    <source>
        <dbReference type="ARBA" id="ARBA00022748"/>
    </source>
</evidence>
<dbReference type="CDD" id="cd02966">
    <property type="entry name" value="TlpA_like_family"/>
    <property type="match status" value="1"/>
</dbReference>
<protein>
    <submittedName>
        <fullName evidence="7">Peroxiredoxin</fullName>
    </submittedName>
</protein>
<keyword evidence="4" id="KW-0676">Redox-active center</keyword>
<dbReference type="PANTHER" id="PTHR42852:SF6">
    <property type="entry name" value="THIOL:DISULFIDE INTERCHANGE PROTEIN DSBE"/>
    <property type="match status" value="1"/>
</dbReference>
<dbReference type="EMBL" id="CP003156">
    <property type="protein sequence ID" value="AEV34456.1"/>
    <property type="molecule type" value="Genomic_DNA"/>
</dbReference>
<dbReference type="GO" id="GO:0030313">
    <property type="term" value="C:cell envelope"/>
    <property type="evidence" value="ECO:0007669"/>
    <property type="project" value="UniProtKB-SubCell"/>
</dbReference>
<dbReference type="GO" id="GO:0016491">
    <property type="term" value="F:oxidoreductase activity"/>
    <property type="evidence" value="ECO:0007669"/>
    <property type="project" value="InterPro"/>
</dbReference>
<keyword evidence="8" id="KW-1185">Reference proteome</keyword>
<evidence type="ECO:0000256" key="4">
    <source>
        <dbReference type="ARBA" id="ARBA00023284"/>
    </source>
</evidence>
<dbReference type="STRING" id="926562.Oweho_3508"/>
<accession>G8R6J3</accession>
<dbReference type="AlphaFoldDB" id="G8R6J3"/>
<evidence type="ECO:0000313" key="8">
    <source>
        <dbReference type="Proteomes" id="UP000005631"/>
    </source>
</evidence>
<dbReference type="RefSeq" id="WP_014203803.1">
    <property type="nucleotide sequence ID" value="NC_016599.1"/>
</dbReference>
<dbReference type="HOGENOM" id="CLU_042529_1_0_10"/>
<keyword evidence="5" id="KW-0732">Signal</keyword>
<dbReference type="PANTHER" id="PTHR42852">
    <property type="entry name" value="THIOL:DISULFIDE INTERCHANGE PROTEIN DSBE"/>
    <property type="match status" value="1"/>
</dbReference>
<proteinExistence type="predicted"/>
<dbReference type="InterPro" id="IPR013766">
    <property type="entry name" value="Thioredoxin_domain"/>
</dbReference>
<keyword evidence="2" id="KW-0201">Cytochrome c-type biogenesis</keyword>
<evidence type="ECO:0000256" key="3">
    <source>
        <dbReference type="ARBA" id="ARBA00023157"/>
    </source>
</evidence>
<dbReference type="KEGG" id="oho:Oweho_3508"/>
<dbReference type="Gene3D" id="3.40.30.10">
    <property type="entry name" value="Glutaredoxin"/>
    <property type="match status" value="1"/>
</dbReference>
<evidence type="ECO:0000259" key="6">
    <source>
        <dbReference type="PROSITE" id="PS51352"/>
    </source>
</evidence>
<evidence type="ECO:0000313" key="7">
    <source>
        <dbReference type="EMBL" id="AEV34456.1"/>
    </source>
</evidence>
<dbReference type="SUPFAM" id="SSF52833">
    <property type="entry name" value="Thioredoxin-like"/>
    <property type="match status" value="1"/>
</dbReference>
<dbReference type="GO" id="GO:0017004">
    <property type="term" value="P:cytochrome complex assembly"/>
    <property type="evidence" value="ECO:0007669"/>
    <property type="project" value="UniProtKB-KW"/>
</dbReference>
<dbReference type="PATRIC" id="fig|926562.3.peg.3528"/>
<evidence type="ECO:0000256" key="5">
    <source>
        <dbReference type="SAM" id="SignalP"/>
    </source>
</evidence>
<dbReference type="InterPro" id="IPR025380">
    <property type="entry name" value="DUF4369"/>
</dbReference>
<keyword evidence="3" id="KW-1015">Disulfide bond</keyword>
<name>G8R6J3_OWEHD</name>
<feature type="signal peptide" evidence="5">
    <location>
        <begin position="1"/>
        <end position="18"/>
    </location>
</feature>
<sequence length="395" mass="44422">MRILKMMALAATATFAFSACESNSGTSIEGNLKGDEFTQVILYNITPQSINPFDTVAVVDNKFKVDVTVDTADFMLVQLSERFRIPLFVQPGEHVTIEIDDMEDMSYNISGSPESERIEKINEILLEANKAVQALNDEGQAAMQDSAQFEMIKPRLDSTFKQIVADTRKQYTDMIDENPGSLANIFIFSQSIGQMPLVTPQENFEYFEKVGEGISESYPNSIHTKSYNERMVEMRKNLAMQQEMDAVKQNLAPGAEVPEIALENLQGQVMKLSDLRGKVVLVDFWAAWCRPCRAENPNLVRMYNLYKDKGFEVYSVSLDGLPSQQDPKEAWAKAITVDQLAWNNHVSDLKGWQTSVIKDFGFQGIPYTVLVDREGKIIATELRGPALEAKLKEVL</sequence>
<dbReference type="PROSITE" id="PS51352">
    <property type="entry name" value="THIOREDOXIN_2"/>
    <property type="match status" value="1"/>
</dbReference>
<dbReference type="InterPro" id="IPR036249">
    <property type="entry name" value="Thioredoxin-like_sf"/>
</dbReference>
<gene>
    <name evidence="7" type="ordered locus">Oweho_3508</name>
</gene>
<comment type="subcellular location">
    <subcellularLocation>
        <location evidence="1">Cell envelope</location>
    </subcellularLocation>
</comment>
<reference evidence="7 8" key="1">
    <citation type="journal article" date="2012" name="Stand. Genomic Sci.">
        <title>Genome sequence of the orange-pigmented seawater bacterium Owenweeksia hongkongensis type strain (UST20020801(T)).</title>
        <authorList>
            <person name="Riedel T."/>
            <person name="Held B."/>
            <person name="Nolan M."/>
            <person name="Lucas S."/>
            <person name="Lapidus A."/>
            <person name="Tice H."/>
            <person name="Del Rio T.G."/>
            <person name="Cheng J.F."/>
            <person name="Han C."/>
            <person name="Tapia R."/>
            <person name="Goodwin L.A."/>
            <person name="Pitluck S."/>
            <person name="Liolios K."/>
            <person name="Mavromatis K."/>
            <person name="Pagani I."/>
            <person name="Ivanova N."/>
            <person name="Mikhailova N."/>
            <person name="Pati A."/>
            <person name="Chen A."/>
            <person name="Palaniappan K."/>
            <person name="Rohde M."/>
            <person name="Tindall B.J."/>
            <person name="Detter J.C."/>
            <person name="Goker M."/>
            <person name="Woyke T."/>
            <person name="Bristow J."/>
            <person name="Eisen J.A."/>
            <person name="Markowitz V."/>
            <person name="Hugenholtz P."/>
            <person name="Klenk H.P."/>
            <person name="Kyrpides N.C."/>
        </authorList>
    </citation>
    <scope>NUCLEOTIDE SEQUENCE</scope>
    <source>
        <strain evidence="8">DSM 17368 / JCM 12287 / NRRL B-23963</strain>
    </source>
</reference>
<dbReference type="Pfam" id="PF08534">
    <property type="entry name" value="Redoxin"/>
    <property type="match status" value="1"/>
</dbReference>
<evidence type="ECO:0000256" key="1">
    <source>
        <dbReference type="ARBA" id="ARBA00004196"/>
    </source>
</evidence>
<dbReference type="InterPro" id="IPR013740">
    <property type="entry name" value="Redoxin"/>
</dbReference>
<dbReference type="InterPro" id="IPR050553">
    <property type="entry name" value="Thioredoxin_ResA/DsbE_sf"/>
</dbReference>